<dbReference type="Pfam" id="PF02633">
    <property type="entry name" value="Creatininase"/>
    <property type="match status" value="1"/>
</dbReference>
<dbReference type="GO" id="GO:0006602">
    <property type="term" value="P:creatinine catabolic process"/>
    <property type="evidence" value="ECO:0007669"/>
    <property type="project" value="InterPro"/>
</dbReference>
<dbReference type="SUPFAM" id="SSF102215">
    <property type="entry name" value="Creatininase"/>
    <property type="match status" value="1"/>
</dbReference>
<comment type="cofactor">
    <cofactor evidence="1">
        <name>Zn(2+)</name>
        <dbReference type="ChEBI" id="CHEBI:29105"/>
    </cofactor>
</comment>
<evidence type="ECO:0000313" key="7">
    <source>
        <dbReference type="Proteomes" id="UP000186112"/>
    </source>
</evidence>
<dbReference type="PANTHER" id="PTHR35005">
    <property type="entry name" value="3-DEHYDRO-SCYLLO-INOSOSE HYDROLASE"/>
    <property type="match status" value="1"/>
</dbReference>
<dbReference type="Proteomes" id="UP000186112">
    <property type="component" value="Unassembled WGS sequence"/>
</dbReference>
<keyword evidence="7" id="KW-1185">Reference proteome</keyword>
<dbReference type="GO" id="GO:0006601">
    <property type="term" value="P:creatine biosynthetic process"/>
    <property type="evidence" value="ECO:0007669"/>
    <property type="project" value="InterPro"/>
</dbReference>
<dbReference type="Gene3D" id="3.40.50.10310">
    <property type="entry name" value="Creatininase"/>
    <property type="match status" value="1"/>
</dbReference>
<dbReference type="OrthoDB" id="9801445at2"/>
<sequence>MKSLFIENLTWEEYADITEDNVLIIPIGATEQHSLHLPLSVDNVISVNFAQRLAKELNGFIAPALSYGYKSNPTSGGGPLFPGTIDLNGNTLTILVQDILNEFLKDGWKKIILLNSHYENQAFLSEAADLVIKDQQEEFPKIVLASWWDNISEDVMPQIFNERPFRGWDLEHAAITETSLMMYFEPHLVRYELLSEEGLENVPKYQRYPVSKTLIPSSGNLYTSISSSPEKGKIIVDNVIENFLVFFKEEFMIEQLVF</sequence>
<dbReference type="EMBL" id="LTDM01000053">
    <property type="protein sequence ID" value="OLS01888.1"/>
    <property type="molecule type" value="Genomic_DNA"/>
</dbReference>
<dbReference type="InterPro" id="IPR003785">
    <property type="entry name" value="Creatininase/forma_Hydrolase"/>
</dbReference>
<comment type="similarity">
    <text evidence="5">Belongs to the creatininase superfamily.</text>
</comment>
<keyword evidence="2" id="KW-0479">Metal-binding</keyword>
<dbReference type="EC" id="3.5.2.10" evidence="6"/>
<dbReference type="InterPro" id="IPR024087">
    <property type="entry name" value="Creatininase-like_sf"/>
</dbReference>
<dbReference type="InterPro" id="IPR031034">
    <property type="entry name" value="Creatininase"/>
</dbReference>
<evidence type="ECO:0000313" key="6">
    <source>
        <dbReference type="EMBL" id="OLS01888.1"/>
    </source>
</evidence>
<dbReference type="PANTHER" id="PTHR35005:SF1">
    <property type="entry name" value="2-AMINO-5-FORMYLAMINO-6-RIBOSYLAMINOPYRIMIDIN-4(3H)-ONE 5'-MONOPHOSPHATE DEFORMYLASE"/>
    <property type="match status" value="1"/>
</dbReference>
<dbReference type="GO" id="GO:0046872">
    <property type="term" value="F:metal ion binding"/>
    <property type="evidence" value="ECO:0007669"/>
    <property type="project" value="UniProtKB-KW"/>
</dbReference>
<reference evidence="6 7" key="1">
    <citation type="submission" date="2016-02" db="EMBL/GenBank/DDBJ databases">
        <title>Genome sequence of Tissierella creatinophila DSM 6911.</title>
        <authorList>
            <person name="Poehlein A."/>
            <person name="Daniel R."/>
        </authorList>
    </citation>
    <scope>NUCLEOTIDE SEQUENCE [LARGE SCALE GENOMIC DNA]</scope>
    <source>
        <strain evidence="6 7">DSM 6911</strain>
    </source>
</reference>
<evidence type="ECO:0000256" key="2">
    <source>
        <dbReference type="ARBA" id="ARBA00022723"/>
    </source>
</evidence>
<name>A0A1U7M3W5_TISCR</name>
<evidence type="ECO:0000256" key="1">
    <source>
        <dbReference type="ARBA" id="ARBA00001947"/>
    </source>
</evidence>
<organism evidence="6 7">
    <name type="scientific">Tissierella creatinophila DSM 6911</name>
    <dbReference type="NCBI Taxonomy" id="1123403"/>
    <lineage>
        <taxon>Bacteria</taxon>
        <taxon>Bacillati</taxon>
        <taxon>Bacillota</taxon>
        <taxon>Tissierellia</taxon>
        <taxon>Tissierellales</taxon>
        <taxon>Tissierellaceae</taxon>
        <taxon>Tissierella</taxon>
    </lineage>
</organism>
<proteinExistence type="inferred from homology"/>
<protein>
    <submittedName>
        <fullName evidence="6">Creatinine amidohydrolase</fullName>
        <ecNumber evidence="6">3.5.2.10</ecNumber>
    </submittedName>
</protein>
<comment type="caution">
    <text evidence="6">The sequence shown here is derived from an EMBL/GenBank/DDBJ whole genome shotgun (WGS) entry which is preliminary data.</text>
</comment>
<gene>
    <name evidence="6" type="primary">crnA_2</name>
    <name evidence="6" type="ORF">TICRE_20300</name>
</gene>
<dbReference type="GO" id="GO:0047789">
    <property type="term" value="F:creatininase activity"/>
    <property type="evidence" value="ECO:0007669"/>
    <property type="project" value="UniProtKB-EC"/>
</dbReference>
<evidence type="ECO:0000256" key="3">
    <source>
        <dbReference type="ARBA" id="ARBA00022801"/>
    </source>
</evidence>
<dbReference type="RefSeq" id="WP_075727687.1">
    <property type="nucleotide sequence ID" value="NZ_LTDM01000053.1"/>
</dbReference>
<dbReference type="AlphaFoldDB" id="A0A1U7M3W5"/>
<dbReference type="GO" id="GO:0016811">
    <property type="term" value="F:hydrolase activity, acting on carbon-nitrogen (but not peptide) bonds, in linear amides"/>
    <property type="evidence" value="ECO:0007669"/>
    <property type="project" value="TreeGrafter"/>
</dbReference>
<evidence type="ECO:0000256" key="5">
    <source>
        <dbReference type="ARBA" id="ARBA00024029"/>
    </source>
</evidence>
<dbReference type="NCBIfam" id="TIGR04448">
    <property type="entry name" value="creatininase"/>
    <property type="match status" value="1"/>
</dbReference>
<accession>A0A1U7M3W5</accession>
<keyword evidence="3 6" id="KW-0378">Hydrolase</keyword>
<keyword evidence="4" id="KW-0862">Zinc</keyword>
<dbReference type="GO" id="GO:0009231">
    <property type="term" value="P:riboflavin biosynthetic process"/>
    <property type="evidence" value="ECO:0007669"/>
    <property type="project" value="TreeGrafter"/>
</dbReference>
<evidence type="ECO:0000256" key="4">
    <source>
        <dbReference type="ARBA" id="ARBA00022833"/>
    </source>
</evidence>